<comment type="caution">
    <text evidence="1">The sequence shown here is derived from an EMBL/GenBank/DDBJ whole genome shotgun (WGS) entry which is preliminary data.</text>
</comment>
<dbReference type="EMBL" id="JASPKY010000099">
    <property type="protein sequence ID" value="KAK9737478.1"/>
    <property type="molecule type" value="Genomic_DNA"/>
</dbReference>
<sequence>MTSKLFNIYMEREKNHLLPAPVLLQPLIPLSKRIKQQKLNWIYTPATNTTIETNKTTEIKLDLCEIWTNKFLITSNHHMYVFYKEWVWIVNIEKDVGELARVAKYINAFANEHPNIF</sequence>
<gene>
    <name evidence="1" type="ORF">QE152_g10682</name>
</gene>
<accession>A0AAW1LSL8</accession>
<evidence type="ECO:0000313" key="2">
    <source>
        <dbReference type="Proteomes" id="UP001458880"/>
    </source>
</evidence>
<reference evidence="1 2" key="1">
    <citation type="journal article" date="2024" name="BMC Genomics">
        <title>De novo assembly and annotation of Popillia japonica's genome with initial clues to its potential as an invasive pest.</title>
        <authorList>
            <person name="Cucini C."/>
            <person name="Boschi S."/>
            <person name="Funari R."/>
            <person name="Cardaioli E."/>
            <person name="Iannotti N."/>
            <person name="Marturano G."/>
            <person name="Paoli F."/>
            <person name="Bruttini M."/>
            <person name="Carapelli A."/>
            <person name="Frati F."/>
            <person name="Nardi F."/>
        </authorList>
    </citation>
    <scope>NUCLEOTIDE SEQUENCE [LARGE SCALE GENOMIC DNA]</scope>
    <source>
        <strain evidence="1">DMR45628</strain>
    </source>
</reference>
<organism evidence="1 2">
    <name type="scientific">Popillia japonica</name>
    <name type="common">Japanese beetle</name>
    <dbReference type="NCBI Taxonomy" id="7064"/>
    <lineage>
        <taxon>Eukaryota</taxon>
        <taxon>Metazoa</taxon>
        <taxon>Ecdysozoa</taxon>
        <taxon>Arthropoda</taxon>
        <taxon>Hexapoda</taxon>
        <taxon>Insecta</taxon>
        <taxon>Pterygota</taxon>
        <taxon>Neoptera</taxon>
        <taxon>Endopterygota</taxon>
        <taxon>Coleoptera</taxon>
        <taxon>Polyphaga</taxon>
        <taxon>Scarabaeiformia</taxon>
        <taxon>Scarabaeidae</taxon>
        <taxon>Rutelinae</taxon>
        <taxon>Popillia</taxon>
    </lineage>
</organism>
<proteinExistence type="predicted"/>
<dbReference type="Proteomes" id="UP001458880">
    <property type="component" value="Unassembled WGS sequence"/>
</dbReference>
<keyword evidence="2" id="KW-1185">Reference proteome</keyword>
<evidence type="ECO:0000313" key="1">
    <source>
        <dbReference type="EMBL" id="KAK9737478.1"/>
    </source>
</evidence>
<protein>
    <submittedName>
        <fullName evidence="1">Uncharacterized protein</fullName>
    </submittedName>
</protein>
<dbReference type="AlphaFoldDB" id="A0AAW1LSL8"/>
<name>A0AAW1LSL8_POPJA</name>